<feature type="region of interest" description="Disordered" evidence="1">
    <location>
        <begin position="267"/>
        <end position="286"/>
    </location>
</feature>
<feature type="compositionally biased region" description="Basic and acidic residues" evidence="1">
    <location>
        <begin position="329"/>
        <end position="342"/>
    </location>
</feature>
<feature type="domain" description="C2H2-type" evidence="2">
    <location>
        <begin position="114"/>
        <end position="135"/>
    </location>
</feature>
<evidence type="ECO:0000313" key="4">
    <source>
        <dbReference type="Proteomes" id="UP001175261"/>
    </source>
</evidence>
<dbReference type="Proteomes" id="UP001175261">
    <property type="component" value="Unassembled WGS sequence"/>
</dbReference>
<dbReference type="AlphaFoldDB" id="A0AA39GPN6"/>
<sequence length="362" mass="39957">MGGDGLLCSMCGVAFGDAAAHRQHAKSEWHIYRLRCRVANSGVEISPPATPEHLDAGIGTDPTKDGANASYQRSIEMNVDSSEESGSEDYESDEEDEEDDDDDVTATEFNPGQCLFCNSMLTTFDTNLEHMRISHSFQIPYQSHLNVDLETFIWYLHMVVYAYHECLSCGSRRGSAEGAKQHMVAKGHCRVDVAGEIADFYNEEHPRSEGQANSLQIDGSSMRLSSGKVVGSRLESSSLRKTLPAESAPSRKREEMNAMLQAATEVSHGCDVQDSSSSSKAVQKKDKRANAMTLALTRLSASDQMSLAHLPSSEQRALLATRKKQLSKAQREERKARSRVERLGNRTLMKHFKPDVPGRLNG</sequence>
<feature type="region of interest" description="Disordered" evidence="1">
    <location>
        <begin position="323"/>
        <end position="342"/>
    </location>
</feature>
<comment type="caution">
    <text evidence="3">The sequence shown here is derived from an EMBL/GenBank/DDBJ whole genome shotgun (WGS) entry which is preliminary data.</text>
</comment>
<dbReference type="EMBL" id="JAPDFR010000001">
    <property type="protein sequence ID" value="KAK0391255.1"/>
    <property type="molecule type" value="Genomic_DNA"/>
</dbReference>
<reference evidence="3" key="1">
    <citation type="submission" date="2022-10" db="EMBL/GenBank/DDBJ databases">
        <title>Determination and structural analysis of whole genome sequence of Sarocladium strictum F4-1.</title>
        <authorList>
            <person name="Hu L."/>
            <person name="Jiang Y."/>
        </authorList>
    </citation>
    <scope>NUCLEOTIDE SEQUENCE</scope>
    <source>
        <strain evidence="3">F4-1</strain>
    </source>
</reference>
<keyword evidence="4" id="KW-1185">Reference proteome</keyword>
<dbReference type="InterPro" id="IPR040025">
    <property type="entry name" value="Znf622/Rei1/Reh1"/>
</dbReference>
<evidence type="ECO:0000259" key="2">
    <source>
        <dbReference type="PROSITE" id="PS00028"/>
    </source>
</evidence>
<evidence type="ECO:0000313" key="3">
    <source>
        <dbReference type="EMBL" id="KAK0391255.1"/>
    </source>
</evidence>
<dbReference type="SUPFAM" id="SSF57667">
    <property type="entry name" value="beta-beta-alpha zinc fingers"/>
    <property type="match status" value="1"/>
</dbReference>
<dbReference type="PANTHER" id="PTHR13182">
    <property type="entry name" value="ZINC FINGER PROTEIN 622"/>
    <property type="match status" value="1"/>
</dbReference>
<gene>
    <name evidence="3" type="ORF">NLU13_0756</name>
</gene>
<dbReference type="GO" id="GO:0030687">
    <property type="term" value="C:preribosome, large subunit precursor"/>
    <property type="evidence" value="ECO:0007669"/>
    <property type="project" value="TreeGrafter"/>
</dbReference>
<protein>
    <recommendedName>
        <fullName evidence="2">C2H2-type domain-containing protein</fullName>
    </recommendedName>
</protein>
<evidence type="ECO:0000256" key="1">
    <source>
        <dbReference type="SAM" id="MobiDB-lite"/>
    </source>
</evidence>
<accession>A0AA39GPN6</accession>
<dbReference type="InterPro" id="IPR041661">
    <property type="entry name" value="ZN622/Rei1/Reh1_Znf-C2H2"/>
</dbReference>
<feature type="region of interest" description="Disordered" evidence="1">
    <location>
        <begin position="233"/>
        <end position="254"/>
    </location>
</feature>
<dbReference type="PROSITE" id="PS00028">
    <property type="entry name" value="ZINC_FINGER_C2H2_1"/>
    <property type="match status" value="2"/>
</dbReference>
<feature type="region of interest" description="Disordered" evidence="1">
    <location>
        <begin position="45"/>
        <end position="105"/>
    </location>
</feature>
<organism evidence="3 4">
    <name type="scientific">Sarocladium strictum</name>
    <name type="common">Black bundle disease fungus</name>
    <name type="synonym">Acremonium strictum</name>
    <dbReference type="NCBI Taxonomy" id="5046"/>
    <lineage>
        <taxon>Eukaryota</taxon>
        <taxon>Fungi</taxon>
        <taxon>Dikarya</taxon>
        <taxon>Ascomycota</taxon>
        <taxon>Pezizomycotina</taxon>
        <taxon>Sordariomycetes</taxon>
        <taxon>Hypocreomycetidae</taxon>
        <taxon>Hypocreales</taxon>
        <taxon>Sarocladiaceae</taxon>
        <taxon>Sarocladium</taxon>
    </lineage>
</organism>
<dbReference type="InterPro" id="IPR013087">
    <property type="entry name" value="Znf_C2H2_type"/>
</dbReference>
<dbReference type="InterPro" id="IPR036236">
    <property type="entry name" value="Znf_C2H2_sf"/>
</dbReference>
<feature type="compositionally biased region" description="Acidic residues" evidence="1">
    <location>
        <begin position="81"/>
        <end position="105"/>
    </location>
</feature>
<name>A0AA39GPN6_SARSR</name>
<dbReference type="Pfam" id="PF12756">
    <property type="entry name" value="zf-C2H2_2"/>
    <property type="match status" value="1"/>
</dbReference>
<feature type="domain" description="C2H2-type" evidence="2">
    <location>
        <begin position="8"/>
        <end position="30"/>
    </location>
</feature>
<dbReference type="PANTHER" id="PTHR13182:SF8">
    <property type="entry name" value="CYTOPLASMIC 60S SUBUNIT BIOGENESIS FACTOR ZNF622"/>
    <property type="match status" value="1"/>
</dbReference>
<proteinExistence type="predicted"/>
<dbReference type="GO" id="GO:0042273">
    <property type="term" value="P:ribosomal large subunit biogenesis"/>
    <property type="evidence" value="ECO:0007669"/>
    <property type="project" value="TreeGrafter"/>
</dbReference>